<evidence type="ECO:0000256" key="1">
    <source>
        <dbReference type="SAM" id="MobiDB-lite"/>
    </source>
</evidence>
<name>A0A382C8P9_9ZZZZ</name>
<protein>
    <submittedName>
        <fullName evidence="2">Uncharacterized protein</fullName>
    </submittedName>
</protein>
<dbReference type="AlphaFoldDB" id="A0A382C8P9"/>
<dbReference type="EMBL" id="UINC01033339">
    <property type="protein sequence ID" value="SVB22475.1"/>
    <property type="molecule type" value="Genomic_DNA"/>
</dbReference>
<evidence type="ECO:0000313" key="2">
    <source>
        <dbReference type="EMBL" id="SVB22475.1"/>
    </source>
</evidence>
<organism evidence="2">
    <name type="scientific">marine metagenome</name>
    <dbReference type="NCBI Taxonomy" id="408172"/>
    <lineage>
        <taxon>unclassified sequences</taxon>
        <taxon>metagenomes</taxon>
        <taxon>ecological metagenomes</taxon>
    </lineage>
</organism>
<feature type="compositionally biased region" description="Polar residues" evidence="1">
    <location>
        <begin position="151"/>
        <end position="162"/>
    </location>
</feature>
<feature type="region of interest" description="Disordered" evidence="1">
    <location>
        <begin position="151"/>
        <end position="181"/>
    </location>
</feature>
<sequence length="181" mass="21114">MKPIATKRFYYTINERLYWSTAYQSLTISARNLMMCFYTELRFTGKGKKRQFTNNGEISFSEAEFKANGLGCSATYIKARNQLIKVGFIKVTYRGGMARGDMNKYKLLWVDGVQHDKMRWKLYPDEDWEHEIPKVKDYIVGRKTRFKKKNNTLQKYTLNGTKPPTKVDPIKAEPPTKVGSN</sequence>
<proteinExistence type="predicted"/>
<gene>
    <name evidence="2" type="ORF">METZ01_LOCUS175329</name>
</gene>
<accession>A0A382C8P9</accession>
<reference evidence="2" key="1">
    <citation type="submission" date="2018-05" db="EMBL/GenBank/DDBJ databases">
        <authorList>
            <person name="Lanie J.A."/>
            <person name="Ng W.-L."/>
            <person name="Kazmierczak K.M."/>
            <person name="Andrzejewski T.M."/>
            <person name="Davidsen T.M."/>
            <person name="Wayne K.J."/>
            <person name="Tettelin H."/>
            <person name="Glass J.I."/>
            <person name="Rusch D."/>
            <person name="Podicherti R."/>
            <person name="Tsui H.-C.T."/>
            <person name="Winkler M.E."/>
        </authorList>
    </citation>
    <scope>NUCLEOTIDE SEQUENCE</scope>
</reference>